<evidence type="ECO:0000313" key="3">
    <source>
        <dbReference type="Proteomes" id="UP001642464"/>
    </source>
</evidence>
<feature type="region of interest" description="Disordered" evidence="1">
    <location>
        <begin position="1"/>
        <end position="30"/>
    </location>
</feature>
<evidence type="ECO:0000256" key="1">
    <source>
        <dbReference type="SAM" id="MobiDB-lite"/>
    </source>
</evidence>
<dbReference type="Proteomes" id="UP001642464">
    <property type="component" value="Unassembled WGS sequence"/>
</dbReference>
<feature type="compositionally biased region" description="Basic residues" evidence="1">
    <location>
        <begin position="358"/>
        <end position="368"/>
    </location>
</feature>
<comment type="caution">
    <text evidence="2">The sequence shown here is derived from an EMBL/GenBank/DDBJ whole genome shotgun (WGS) entry which is preliminary data.</text>
</comment>
<dbReference type="EMBL" id="CAXAMM010019957">
    <property type="protein sequence ID" value="CAK9046770.1"/>
    <property type="molecule type" value="Genomic_DNA"/>
</dbReference>
<keyword evidence="3" id="KW-1185">Reference proteome</keyword>
<name>A0ABP0M5K6_9DINO</name>
<reference evidence="2 3" key="1">
    <citation type="submission" date="2024-02" db="EMBL/GenBank/DDBJ databases">
        <authorList>
            <person name="Chen Y."/>
            <person name="Shah S."/>
            <person name="Dougan E. K."/>
            <person name="Thang M."/>
            <person name="Chan C."/>
        </authorList>
    </citation>
    <scope>NUCLEOTIDE SEQUENCE [LARGE SCALE GENOMIC DNA]</scope>
</reference>
<accession>A0ABP0M5K6</accession>
<gene>
    <name evidence="2" type="ORF">SCF082_LOCUS26281</name>
</gene>
<organism evidence="2 3">
    <name type="scientific">Durusdinium trenchii</name>
    <dbReference type="NCBI Taxonomy" id="1381693"/>
    <lineage>
        <taxon>Eukaryota</taxon>
        <taxon>Sar</taxon>
        <taxon>Alveolata</taxon>
        <taxon>Dinophyceae</taxon>
        <taxon>Suessiales</taxon>
        <taxon>Symbiodiniaceae</taxon>
        <taxon>Durusdinium</taxon>
    </lineage>
</organism>
<sequence>MWQKFQEQAEADEKSRELHGPNGVAQRKDGLDMSLQQLMSDASRMRSQLNEIGLQLGRGGREKALEHLKHAVPRDLREEFREQQKVLLEQKRVLDQLRHERLAAEGDQYWLHRKNRLDHADNVVGKPGVDPAVPPEELLEAHQRMRANPMDERMYGWSDPQVAVPPQDGYVSAEILQVSRRQQPGTVAELCIIDKAGVTLARSIADFPDEVGERCMMTGLKWLKASHIAEAAGSATAEVSLLGPSWQNSLRITVSELSAGGRPEEYSMDGEKPLTAKMILSCVKPQNDQGQRLQARRVVENPSICPHSDLPGSYPELPPSDAHRRSLKAAWHRQGRPDYFHGVDDSYSLAADHDRRARAVAMRKRAPIRAKEEPAAAALGPSGPSSTSPRSEQPVTGGFFSGWEEPEPLEDTESRASGSSRWRRDTDRSPITGANPIRESYWAYEDGLEESQDKTFAFLIISQGVTGSGPYFEAEPDEKPSDWVLPEFPFAAFAGFGSSEPDLKDQVAEEPVAEEEEESELKAMTEVEWQPWATYVADQEESESEWLRWDPVENLDSVVLPLRPPHSSRNLDQLYSKLLQRQKDGKLGQRNDVLELAARVAKLETLAPNLQQHNEAGTIIDIRAHSIMNHAVAMQPCFVFRNFHDFSEEEEEEGAKKMMTAYAALLLDSLQQYEDSSVLGLWIVEALTTLHRAGDADQQAEFSVPFFRAFVGVALRFQQANYPNLHMRVLQGLAEVGSPDCRLCDPGLLDYVLDQLDQNRNKLNTLTTEHALAILCMLRSPIRVGEQIRHCLLVLRGLKSEQHLCTRAMVTTAELYSVVDKLVDKEGLLATGVALALAYTPAF</sequence>
<evidence type="ECO:0000313" key="2">
    <source>
        <dbReference type="EMBL" id="CAK9046770.1"/>
    </source>
</evidence>
<proteinExistence type="predicted"/>
<feature type="region of interest" description="Disordered" evidence="1">
    <location>
        <begin position="358"/>
        <end position="434"/>
    </location>
</feature>
<feature type="compositionally biased region" description="Low complexity" evidence="1">
    <location>
        <begin position="375"/>
        <end position="389"/>
    </location>
</feature>
<protein>
    <submittedName>
        <fullName evidence="2">Uncharacterized protein</fullName>
    </submittedName>
</protein>